<protein>
    <submittedName>
        <fullName evidence="2">2Fe-2S iron-sulfur cluster-binding protein</fullName>
    </submittedName>
</protein>
<keyword evidence="3" id="KW-1185">Reference proteome</keyword>
<dbReference type="RefSeq" id="WP_217700887.1">
    <property type="nucleotide sequence ID" value="NZ_CP133076.1"/>
</dbReference>
<gene>
    <name evidence="2" type="ORF">RA955_16630</name>
</gene>
<evidence type="ECO:0000313" key="2">
    <source>
        <dbReference type="EMBL" id="WMJ16244.1"/>
    </source>
</evidence>
<organism evidence="2 3">
    <name type="scientific">Geobacillus proteiniphilus</name>
    <dbReference type="NCBI Taxonomy" id="860353"/>
    <lineage>
        <taxon>Bacteria</taxon>
        <taxon>Bacillati</taxon>
        <taxon>Bacillota</taxon>
        <taxon>Bacilli</taxon>
        <taxon>Bacillales</taxon>
        <taxon>Anoxybacillaceae</taxon>
        <taxon>Geobacillus</taxon>
    </lineage>
</organism>
<sequence>MENQYIIRVEPYGKEVVGNKGETVLETLRTHFYGKDGQPSFQGCRRGGCAFCKAELLDGKVDHHDVYSHAALTDEDREKNLILTCQSRPLSNLTIYLLKKENRLSHLLKLTDKAI</sequence>
<evidence type="ECO:0000259" key="1">
    <source>
        <dbReference type="PROSITE" id="PS51085"/>
    </source>
</evidence>
<proteinExistence type="predicted"/>
<evidence type="ECO:0000313" key="3">
    <source>
        <dbReference type="Proteomes" id="UP001223761"/>
    </source>
</evidence>
<feature type="domain" description="2Fe-2S ferredoxin-type" evidence="1">
    <location>
        <begin position="5"/>
        <end position="101"/>
    </location>
</feature>
<reference evidence="2 3" key="1">
    <citation type="submission" date="2023-08" db="EMBL/GenBank/DDBJ databases">
        <title>Genome sequencing of the thermostable Gram positive bacteria Geobacillus proteiniphilus strain T-6.</title>
        <authorList>
            <person name="Shulami S."/>
            <person name="Shoham Y."/>
        </authorList>
    </citation>
    <scope>NUCLEOTIDE SEQUENCE [LARGE SCALE GENOMIC DNA]</scope>
    <source>
        <strain evidence="2 3">T-6</strain>
    </source>
</reference>
<dbReference type="EMBL" id="CP133076">
    <property type="protein sequence ID" value="WMJ16244.1"/>
    <property type="molecule type" value="Genomic_DNA"/>
</dbReference>
<dbReference type="InterPro" id="IPR001041">
    <property type="entry name" value="2Fe-2S_ferredoxin-type"/>
</dbReference>
<dbReference type="CDD" id="cd00207">
    <property type="entry name" value="fer2"/>
    <property type="match status" value="1"/>
</dbReference>
<dbReference type="PROSITE" id="PS51085">
    <property type="entry name" value="2FE2S_FER_2"/>
    <property type="match status" value="1"/>
</dbReference>
<dbReference type="Proteomes" id="UP001223761">
    <property type="component" value="Chromosome"/>
</dbReference>
<name>A0ABY9MF29_9BACL</name>
<dbReference type="Pfam" id="PF00111">
    <property type="entry name" value="Fer2"/>
    <property type="match status" value="1"/>
</dbReference>
<accession>A0ABY9MF29</accession>